<accession>A0A1W4WXF1</accession>
<keyword evidence="2" id="KW-1185">Reference proteome</keyword>
<reference evidence="3 4" key="1">
    <citation type="submission" date="2025-04" db="UniProtKB">
        <authorList>
            <consortium name="RefSeq"/>
        </authorList>
    </citation>
    <scope>IDENTIFICATION</scope>
    <source>
        <tissue evidence="3 4">Entire body</tissue>
    </source>
</reference>
<feature type="transmembrane region" description="Helical" evidence="1">
    <location>
        <begin position="139"/>
        <end position="164"/>
    </location>
</feature>
<protein>
    <submittedName>
        <fullName evidence="3 4">Uncharacterized protein LOC108736753</fullName>
    </submittedName>
</protein>
<feature type="transmembrane region" description="Helical" evidence="1">
    <location>
        <begin position="170"/>
        <end position="195"/>
    </location>
</feature>
<evidence type="ECO:0000313" key="2">
    <source>
        <dbReference type="Proteomes" id="UP000192223"/>
    </source>
</evidence>
<gene>
    <name evidence="3 4" type="primary">LOC108736753</name>
</gene>
<organism evidence="2 3">
    <name type="scientific">Agrilus planipennis</name>
    <name type="common">Emerald ash borer</name>
    <name type="synonym">Agrilus marcopoli</name>
    <dbReference type="NCBI Taxonomy" id="224129"/>
    <lineage>
        <taxon>Eukaryota</taxon>
        <taxon>Metazoa</taxon>
        <taxon>Ecdysozoa</taxon>
        <taxon>Arthropoda</taxon>
        <taxon>Hexapoda</taxon>
        <taxon>Insecta</taxon>
        <taxon>Pterygota</taxon>
        <taxon>Neoptera</taxon>
        <taxon>Endopterygota</taxon>
        <taxon>Coleoptera</taxon>
        <taxon>Polyphaga</taxon>
        <taxon>Elateriformia</taxon>
        <taxon>Buprestoidea</taxon>
        <taxon>Buprestidae</taxon>
        <taxon>Agrilinae</taxon>
        <taxon>Agrilus</taxon>
    </lineage>
</organism>
<dbReference type="GeneID" id="108736753"/>
<evidence type="ECO:0000313" key="3">
    <source>
        <dbReference type="RefSeq" id="XP_018324813.1"/>
    </source>
</evidence>
<dbReference type="AlphaFoldDB" id="A0A1W4WXF1"/>
<keyword evidence="1" id="KW-0472">Membrane</keyword>
<dbReference type="RefSeq" id="XP_018324814.1">
    <property type="nucleotide sequence ID" value="XM_018469312.2"/>
</dbReference>
<name>A0A1W4WXF1_AGRPL</name>
<dbReference type="KEGG" id="apln:108736753"/>
<dbReference type="Proteomes" id="UP000192223">
    <property type="component" value="Unplaced"/>
</dbReference>
<dbReference type="OrthoDB" id="6761331at2759"/>
<dbReference type="RefSeq" id="XP_018324813.1">
    <property type="nucleotide sequence ID" value="XM_018469311.2"/>
</dbReference>
<keyword evidence="1" id="KW-1133">Transmembrane helix</keyword>
<feature type="transmembrane region" description="Helical" evidence="1">
    <location>
        <begin position="99"/>
        <end position="118"/>
    </location>
</feature>
<feature type="transmembrane region" description="Helical" evidence="1">
    <location>
        <begin position="43"/>
        <end position="64"/>
    </location>
</feature>
<evidence type="ECO:0000256" key="1">
    <source>
        <dbReference type="SAM" id="Phobius"/>
    </source>
</evidence>
<proteinExistence type="predicted"/>
<evidence type="ECO:0000313" key="4">
    <source>
        <dbReference type="RefSeq" id="XP_018324814.1"/>
    </source>
</evidence>
<keyword evidence="1" id="KW-0812">Transmembrane</keyword>
<sequence>MSTLLTPSEIFKVPRTLSKMTSGSDEKRDRFVRSSSIEKIIKFNAYICSQNYFILPAILAWLKTSQSVLHANLEKIILFIKYLIFNSMAYRMLESKVELVAPSVLYIINVSLLCFAYYRDAVRLGTRKVAQDVKYRLNIAALFMKSYVFIVAVYFTVFVVFVQAVVCAGIVLGAFVTGGPTFLCVCLYAMLYIYLRILMDYLQKSEKNERSEKCDILRPKKILAKLDSSKTLSSMNLL</sequence>